<feature type="domain" description="Phosphoribosyltransferase" evidence="3">
    <location>
        <begin position="12"/>
        <end position="171"/>
    </location>
</feature>
<dbReference type="SUPFAM" id="SSF53271">
    <property type="entry name" value="PRTase-like"/>
    <property type="match status" value="1"/>
</dbReference>
<dbReference type="AlphaFoldDB" id="A0A8I0G7N9"/>
<sequence>MADSSSSPIDREVLTWQGFGDGMRELAVTIRDSGWMPDLVVAVARGGLLPAGALSYALGVKACGTMNVEFYTDIAETLPEPVLIPPLMDVSALDGKRVLVVDDVADSGKTLALVMQMIRDQGIPSGDPASSTMVRVAEARSCCIYMKSRSVITPDYVLKHTDKWINFPWSTLPPVTSDCEQP</sequence>
<evidence type="ECO:0000313" key="4">
    <source>
        <dbReference type="EMBL" id="MBD3689357.1"/>
    </source>
</evidence>
<organism evidence="4 5">
    <name type="scientific">Nanchangia anserum</name>
    <dbReference type="NCBI Taxonomy" id="2692125"/>
    <lineage>
        <taxon>Bacteria</taxon>
        <taxon>Bacillati</taxon>
        <taxon>Actinomycetota</taxon>
        <taxon>Actinomycetes</taxon>
        <taxon>Actinomycetales</taxon>
        <taxon>Actinomycetaceae</taxon>
        <taxon>Nanchangia</taxon>
    </lineage>
</organism>
<evidence type="ECO:0000256" key="1">
    <source>
        <dbReference type="ARBA" id="ARBA00022676"/>
    </source>
</evidence>
<evidence type="ECO:0000259" key="3">
    <source>
        <dbReference type="Pfam" id="PF00156"/>
    </source>
</evidence>
<accession>A0A8I0G7N9</accession>
<keyword evidence="1 4" id="KW-0328">Glycosyltransferase</keyword>
<comment type="caution">
    <text evidence="4">The sequence shown here is derived from an EMBL/GenBank/DDBJ whole genome shotgun (WGS) entry which is preliminary data.</text>
</comment>
<dbReference type="GO" id="GO:0016757">
    <property type="term" value="F:glycosyltransferase activity"/>
    <property type="evidence" value="ECO:0007669"/>
    <property type="project" value="UniProtKB-KW"/>
</dbReference>
<keyword evidence="2 4" id="KW-0808">Transferase</keyword>
<reference evidence="4 5" key="1">
    <citation type="submission" date="2020-08" db="EMBL/GenBank/DDBJ databases">
        <title>Winkia gen. nov., sp. nov., isolated from faeces of the Anser albifrons in China.</title>
        <authorList>
            <person name="Liu Q."/>
        </authorList>
    </citation>
    <scope>NUCLEOTIDE SEQUENCE [LARGE SCALE GENOMIC DNA]</scope>
    <source>
        <strain evidence="4 5">C62</strain>
    </source>
</reference>
<gene>
    <name evidence="4" type="ORF">H8R10_03820</name>
</gene>
<dbReference type="PANTHER" id="PTHR43363">
    <property type="entry name" value="HYPOXANTHINE PHOSPHORIBOSYLTRANSFERASE"/>
    <property type="match status" value="1"/>
</dbReference>
<dbReference type="EMBL" id="JACRUO010000001">
    <property type="protein sequence ID" value="MBD3689357.1"/>
    <property type="molecule type" value="Genomic_DNA"/>
</dbReference>
<protein>
    <submittedName>
        <fullName evidence="4">Phosphoribosyltransferase</fullName>
    </submittedName>
</protein>
<dbReference type="CDD" id="cd06223">
    <property type="entry name" value="PRTases_typeI"/>
    <property type="match status" value="1"/>
</dbReference>
<dbReference type="Proteomes" id="UP000627538">
    <property type="component" value="Unassembled WGS sequence"/>
</dbReference>
<name>A0A8I0G7N9_9ACTO</name>
<dbReference type="RefSeq" id="WP_191071409.1">
    <property type="nucleotide sequence ID" value="NZ_CP060506.1"/>
</dbReference>
<dbReference type="InterPro" id="IPR000836">
    <property type="entry name" value="PRTase_dom"/>
</dbReference>
<dbReference type="PANTHER" id="PTHR43363:SF1">
    <property type="entry name" value="HYPOXANTHINE-GUANINE PHOSPHORIBOSYLTRANSFERASE"/>
    <property type="match status" value="1"/>
</dbReference>
<keyword evidence="5" id="KW-1185">Reference proteome</keyword>
<evidence type="ECO:0000256" key="2">
    <source>
        <dbReference type="ARBA" id="ARBA00022679"/>
    </source>
</evidence>
<dbReference type="Gene3D" id="3.40.50.2020">
    <property type="match status" value="1"/>
</dbReference>
<dbReference type="InterPro" id="IPR029057">
    <property type="entry name" value="PRTase-like"/>
</dbReference>
<proteinExistence type="predicted"/>
<dbReference type="Pfam" id="PF00156">
    <property type="entry name" value="Pribosyltran"/>
    <property type="match status" value="1"/>
</dbReference>
<evidence type="ECO:0000313" key="5">
    <source>
        <dbReference type="Proteomes" id="UP000627538"/>
    </source>
</evidence>